<sequence length="326" mass="37601">MRYQSRLQHQPRPQSRSRIWDPDTILELKHPKKSVHSCTGYNKSSGNPRCMNSVGSFKHGFDILCTLANIKPAAAASSRSLKSAAIHTLCHLHQGQIDDTVRRWKLALGETGAGQSQGQTNKTSKQYWSCYSTLNNGKRMPEDKAERKCPGNYTPDNQHIREKVQKEEEQRRAAEEERRKVAEEIQKARESARERLRLAQVEREQKSAAEWTEALSRYRMRWADIKSIHPGQEMTGRNIPWPVKSGQLQDVNRDSVSEFVKKAMSSEDTAEKKFMLINAETKKWHTDKVMQHFGRDIVEGEVHEELATVAKVMIELRQEASRQRQR</sequence>
<gene>
    <name evidence="2" type="ORF">PG999_009909</name>
</gene>
<comment type="caution">
    <text evidence="2">The sequence shown here is derived from an EMBL/GenBank/DDBJ whole genome shotgun (WGS) entry which is preliminary data.</text>
</comment>
<feature type="compositionally biased region" description="Basic and acidic residues" evidence="1">
    <location>
        <begin position="139"/>
        <end position="149"/>
    </location>
</feature>
<protein>
    <submittedName>
        <fullName evidence="2">Uncharacterized protein</fullName>
    </submittedName>
</protein>
<keyword evidence="3" id="KW-1185">Reference proteome</keyword>
<feature type="region of interest" description="Disordered" evidence="1">
    <location>
        <begin position="139"/>
        <end position="179"/>
    </location>
</feature>
<dbReference type="AlphaFoldDB" id="A0AAW0QKU2"/>
<evidence type="ECO:0000256" key="1">
    <source>
        <dbReference type="SAM" id="MobiDB-lite"/>
    </source>
</evidence>
<evidence type="ECO:0000313" key="2">
    <source>
        <dbReference type="EMBL" id="KAK8106550.1"/>
    </source>
</evidence>
<feature type="compositionally biased region" description="Basic and acidic residues" evidence="1">
    <location>
        <begin position="158"/>
        <end position="179"/>
    </location>
</feature>
<proteinExistence type="predicted"/>
<dbReference type="EMBL" id="JAQQWP010000008">
    <property type="protein sequence ID" value="KAK8106550.1"/>
    <property type="molecule type" value="Genomic_DNA"/>
</dbReference>
<accession>A0AAW0QKU2</accession>
<reference evidence="2 3" key="1">
    <citation type="submission" date="2023-01" db="EMBL/GenBank/DDBJ databases">
        <title>Analysis of 21 Apiospora genomes using comparative genomics revels a genus with tremendous synthesis potential of carbohydrate active enzymes and secondary metabolites.</title>
        <authorList>
            <person name="Sorensen T."/>
        </authorList>
    </citation>
    <scope>NUCLEOTIDE SEQUENCE [LARGE SCALE GENOMIC DNA]</scope>
    <source>
        <strain evidence="2 3">CBS 117206</strain>
    </source>
</reference>
<organism evidence="2 3">
    <name type="scientific">Apiospora kogelbergensis</name>
    <dbReference type="NCBI Taxonomy" id="1337665"/>
    <lineage>
        <taxon>Eukaryota</taxon>
        <taxon>Fungi</taxon>
        <taxon>Dikarya</taxon>
        <taxon>Ascomycota</taxon>
        <taxon>Pezizomycotina</taxon>
        <taxon>Sordariomycetes</taxon>
        <taxon>Xylariomycetidae</taxon>
        <taxon>Amphisphaeriales</taxon>
        <taxon>Apiosporaceae</taxon>
        <taxon>Apiospora</taxon>
    </lineage>
</organism>
<dbReference type="Proteomes" id="UP001392437">
    <property type="component" value="Unassembled WGS sequence"/>
</dbReference>
<name>A0AAW0QKU2_9PEZI</name>
<evidence type="ECO:0000313" key="3">
    <source>
        <dbReference type="Proteomes" id="UP001392437"/>
    </source>
</evidence>